<dbReference type="PROSITE" id="PS50012">
    <property type="entry name" value="RCC1_3"/>
    <property type="match status" value="3"/>
</dbReference>
<dbReference type="InterPro" id="IPR051553">
    <property type="entry name" value="Ran_GTPase-activating"/>
</dbReference>
<dbReference type="PANTHER" id="PTHR45982:SF1">
    <property type="entry name" value="REGULATOR OF CHROMOSOME CONDENSATION"/>
    <property type="match status" value="1"/>
</dbReference>
<dbReference type="Proteomes" id="UP001527099">
    <property type="component" value="Unassembled WGS sequence"/>
</dbReference>
<proteinExistence type="predicted"/>
<organism evidence="3 4">
    <name type="scientific">Paenibacillus alginolyticus</name>
    <dbReference type="NCBI Taxonomy" id="59839"/>
    <lineage>
        <taxon>Bacteria</taxon>
        <taxon>Bacillati</taxon>
        <taxon>Bacillota</taxon>
        <taxon>Bacilli</taxon>
        <taxon>Bacillales</taxon>
        <taxon>Paenibacillaceae</taxon>
        <taxon>Paenibacillus</taxon>
    </lineage>
</organism>
<dbReference type="InterPro" id="IPR009091">
    <property type="entry name" value="RCC1/BLIP-II"/>
</dbReference>
<evidence type="ECO:0000313" key="3">
    <source>
        <dbReference type="EMBL" id="MCY9692045.1"/>
    </source>
</evidence>
<accession>A0ABT4G793</accession>
<dbReference type="InterPro" id="IPR001119">
    <property type="entry name" value="SLH_dom"/>
</dbReference>
<dbReference type="EMBL" id="JAMDMX010000008">
    <property type="protein sequence ID" value="MCY9692045.1"/>
    <property type="molecule type" value="Genomic_DNA"/>
</dbReference>
<protein>
    <submittedName>
        <fullName evidence="3">S-layer homology domain-containing protein</fullName>
    </submittedName>
</protein>
<dbReference type="Pfam" id="PF13540">
    <property type="entry name" value="RCC1_2"/>
    <property type="match status" value="2"/>
</dbReference>
<dbReference type="PROSITE" id="PS51272">
    <property type="entry name" value="SLH"/>
    <property type="match status" value="2"/>
</dbReference>
<feature type="domain" description="SLH" evidence="2">
    <location>
        <begin position="360"/>
        <end position="423"/>
    </location>
</feature>
<keyword evidence="1" id="KW-0732">Signal</keyword>
<name>A0ABT4G793_9BACL</name>
<reference evidence="3 4" key="1">
    <citation type="submission" date="2022-05" db="EMBL/GenBank/DDBJ databases">
        <title>Genome Sequencing of Bee-Associated Microbes.</title>
        <authorList>
            <person name="Dunlap C."/>
        </authorList>
    </citation>
    <scope>NUCLEOTIDE SEQUENCE [LARGE SCALE GENOMIC DNA]</scope>
    <source>
        <strain evidence="3 4">NRRL B-14421</strain>
    </source>
</reference>
<dbReference type="PANTHER" id="PTHR45982">
    <property type="entry name" value="REGULATOR OF CHROMOSOME CONDENSATION"/>
    <property type="match status" value="1"/>
</dbReference>
<keyword evidence="4" id="KW-1185">Reference proteome</keyword>
<dbReference type="Pfam" id="PF00395">
    <property type="entry name" value="SLH"/>
    <property type="match status" value="3"/>
</dbReference>
<comment type="caution">
    <text evidence="3">The sequence shown here is derived from an EMBL/GenBank/DDBJ whole genome shotgun (WGS) entry which is preliminary data.</text>
</comment>
<evidence type="ECO:0000259" key="2">
    <source>
        <dbReference type="PROSITE" id="PS51272"/>
    </source>
</evidence>
<feature type="signal peptide" evidence="1">
    <location>
        <begin position="1"/>
        <end position="26"/>
    </location>
</feature>
<gene>
    <name evidence="3" type="ORF">M5X19_03770</name>
</gene>
<dbReference type="Gene3D" id="2.130.10.30">
    <property type="entry name" value="Regulator of chromosome condensation 1/beta-lactamase-inhibitor protein II"/>
    <property type="match status" value="1"/>
</dbReference>
<dbReference type="PRINTS" id="PR00633">
    <property type="entry name" value="RCCNDNSATION"/>
</dbReference>
<evidence type="ECO:0000256" key="1">
    <source>
        <dbReference type="SAM" id="SignalP"/>
    </source>
</evidence>
<feature type="domain" description="SLH" evidence="2">
    <location>
        <begin position="424"/>
        <end position="486"/>
    </location>
</feature>
<dbReference type="InterPro" id="IPR000408">
    <property type="entry name" value="Reg_chr_condens"/>
</dbReference>
<sequence>MMMKNKLFKIGILLVLVFLCSSPFSRSEAVAESESKVTAVSAGFDHALALKSDGTVWAWGANEFGQLGSGTLIRSELAREVSGLSDIKAIDAGKYFSVALDKDGQVWVWGYYNQTTNVENFDVKGIDGVLSIKPVKLAFAKDILSISAGETHGLLLNTAFRVLAWGNNDFNQTMPGSSTILSATPSILKEMNSNYNTHISAGATHSVSADIKGNVWIWGAYSDGFNEIPKQIISLNGLKKVVASFGEMGRGYPGEDTYAIDGDSRLLKLELDGTFKVISNNVVDAIFYQGNMVILDSDKRVSIASMKESPSRVPNLSDITQISFKNDTLLALQDNGTIWSLNSQKSLKPEAVQGFDKAQNELNYFSDMKGHWAEKAINTLASKHIVDGNADGSFRPNDQVTRAQFIKMLILSDPNKYQLDNDKQTFKDVPKEHWANHYIESALSGGIINKDDYSASFEPNKPMTRIEMALMVGNTVSGFNSSSLKQNFTDSNEIQSSLGDLLNIKNRVDGKELLAKANGRLNYLLDSKIIDGFADGSFKPMDTLTKAQACSVILKLAKL</sequence>
<dbReference type="PROSITE" id="PS00626">
    <property type="entry name" value="RCC1_2"/>
    <property type="match status" value="1"/>
</dbReference>
<dbReference type="RefSeq" id="WP_268613668.1">
    <property type="nucleotide sequence ID" value="NZ_JAMDMX010000008.1"/>
</dbReference>
<dbReference type="SUPFAM" id="SSF50985">
    <property type="entry name" value="RCC1/BLIP-II"/>
    <property type="match status" value="1"/>
</dbReference>
<feature type="chain" id="PRO_5045957527" evidence="1">
    <location>
        <begin position="27"/>
        <end position="559"/>
    </location>
</feature>
<evidence type="ECO:0000313" key="4">
    <source>
        <dbReference type="Proteomes" id="UP001527099"/>
    </source>
</evidence>